<dbReference type="RefSeq" id="WP_291778991.1">
    <property type="nucleotide sequence ID" value="NZ_CP146369.1"/>
</dbReference>
<organism evidence="3 4">
    <name type="scientific">Brevundimonas olei</name>
    <dbReference type="NCBI Taxonomy" id="657642"/>
    <lineage>
        <taxon>Bacteria</taxon>
        <taxon>Pseudomonadati</taxon>
        <taxon>Pseudomonadota</taxon>
        <taxon>Alphaproteobacteria</taxon>
        <taxon>Caulobacterales</taxon>
        <taxon>Caulobacteraceae</taxon>
        <taxon>Brevundimonas</taxon>
    </lineage>
</organism>
<evidence type="ECO:0000259" key="2">
    <source>
        <dbReference type="SMART" id="SM00867"/>
    </source>
</evidence>
<evidence type="ECO:0000313" key="3">
    <source>
        <dbReference type="EMBL" id="WWT55468.1"/>
    </source>
</evidence>
<keyword evidence="1" id="KW-0732">Signal</keyword>
<sequence>MRFNQGFITHSAVGRIGAASLALSLLAGGAVVAQAALTRVPSEVQSGDYKLDPEHGKITWSVDHLGFSTYVGQFVNVQAELKLDPANPSASTLTATIPLTDVASNSDGLNRHLQTADFFDTANHPVATFRSTRIVVDPDDRDEATVHGDLTLHGVTRPVVMEVEFNQAGPTRGGYKAGFDGEATIKRSDFGITFGLPALGDEVKLHIEGEFVRAAG</sequence>
<dbReference type="Pfam" id="PF04264">
    <property type="entry name" value="YceI"/>
    <property type="match status" value="1"/>
</dbReference>
<proteinExistence type="predicted"/>
<dbReference type="SUPFAM" id="SSF101874">
    <property type="entry name" value="YceI-like"/>
    <property type="match status" value="1"/>
</dbReference>
<feature type="domain" description="Lipid/polyisoprenoid-binding YceI-like" evidence="2">
    <location>
        <begin position="48"/>
        <end position="212"/>
    </location>
</feature>
<dbReference type="Proteomes" id="UP001363460">
    <property type="component" value="Chromosome"/>
</dbReference>
<dbReference type="PANTHER" id="PTHR34406:SF1">
    <property type="entry name" value="PROTEIN YCEI"/>
    <property type="match status" value="1"/>
</dbReference>
<dbReference type="InterPro" id="IPR036761">
    <property type="entry name" value="TTHA0802/YceI-like_sf"/>
</dbReference>
<feature type="signal peptide" evidence="1">
    <location>
        <begin position="1"/>
        <end position="35"/>
    </location>
</feature>
<keyword evidence="4" id="KW-1185">Reference proteome</keyword>
<dbReference type="Gene3D" id="2.40.128.110">
    <property type="entry name" value="Lipid/polyisoprenoid-binding, YceI-like"/>
    <property type="match status" value="1"/>
</dbReference>
<protein>
    <submittedName>
        <fullName evidence="3">YceI family protein</fullName>
    </submittedName>
</protein>
<feature type="chain" id="PRO_5045742132" evidence="1">
    <location>
        <begin position="36"/>
        <end position="216"/>
    </location>
</feature>
<accession>A0ABZ2IDA9</accession>
<evidence type="ECO:0000313" key="4">
    <source>
        <dbReference type="Proteomes" id="UP001363460"/>
    </source>
</evidence>
<gene>
    <name evidence="3" type="ORF">V8J38_03245</name>
</gene>
<evidence type="ECO:0000256" key="1">
    <source>
        <dbReference type="SAM" id="SignalP"/>
    </source>
</evidence>
<dbReference type="EMBL" id="CP146369">
    <property type="protein sequence ID" value="WWT55468.1"/>
    <property type="molecule type" value="Genomic_DNA"/>
</dbReference>
<dbReference type="PANTHER" id="PTHR34406">
    <property type="entry name" value="PROTEIN YCEI"/>
    <property type="match status" value="1"/>
</dbReference>
<dbReference type="InterPro" id="IPR007372">
    <property type="entry name" value="Lipid/polyisoprenoid-bd_YceI"/>
</dbReference>
<dbReference type="SMART" id="SM00867">
    <property type="entry name" value="YceI"/>
    <property type="match status" value="1"/>
</dbReference>
<name>A0ABZ2IDA9_9CAUL</name>
<reference evidence="3 4" key="1">
    <citation type="submission" date="2024-02" db="EMBL/GenBank/DDBJ databases">
        <title>Distribution and functional of Brevundimonas-related endobacteria within Verticillium dahliae.</title>
        <authorList>
            <person name="Zeng H."/>
        </authorList>
    </citation>
    <scope>NUCLEOTIDE SEQUENCE [LARGE SCALE GENOMIC DNA]</scope>
    <source>
        <strain evidence="3 4">TRM 44200</strain>
    </source>
</reference>